<dbReference type="Proteomes" id="UP001341840">
    <property type="component" value="Unassembled WGS sequence"/>
</dbReference>
<gene>
    <name evidence="2" type="ORF">PIB30_027495</name>
</gene>
<keyword evidence="1" id="KW-1133">Transmembrane helix</keyword>
<keyword evidence="1" id="KW-0472">Membrane</keyword>
<evidence type="ECO:0000256" key="1">
    <source>
        <dbReference type="SAM" id="Phobius"/>
    </source>
</evidence>
<accession>A0ABU6RB02</accession>
<protein>
    <submittedName>
        <fullName evidence="2">Uncharacterized protein</fullName>
    </submittedName>
</protein>
<sequence length="180" mass="20813">MHIDQFVYTTTISFKTSSSLPLFSSNLNHHRLLLPLSPPLVSSRASLFFVFSFFVSVFSGSFDLYLRSRSRSAITPCVVPPLLWCFLTTFGVDMVTKMQGNHCGDMKFFGGKASDLKIFLFYVEKMKMYLNVLQHVCVFKETKRALKYLCFYHLRFFVIEGCASSQTIVQHRIFIFLFSM</sequence>
<keyword evidence="3" id="KW-1185">Reference proteome</keyword>
<comment type="caution">
    <text evidence="2">The sequence shown here is derived from an EMBL/GenBank/DDBJ whole genome shotgun (WGS) entry which is preliminary data.</text>
</comment>
<name>A0ABU6RB02_9FABA</name>
<organism evidence="2 3">
    <name type="scientific">Stylosanthes scabra</name>
    <dbReference type="NCBI Taxonomy" id="79078"/>
    <lineage>
        <taxon>Eukaryota</taxon>
        <taxon>Viridiplantae</taxon>
        <taxon>Streptophyta</taxon>
        <taxon>Embryophyta</taxon>
        <taxon>Tracheophyta</taxon>
        <taxon>Spermatophyta</taxon>
        <taxon>Magnoliopsida</taxon>
        <taxon>eudicotyledons</taxon>
        <taxon>Gunneridae</taxon>
        <taxon>Pentapetalae</taxon>
        <taxon>rosids</taxon>
        <taxon>fabids</taxon>
        <taxon>Fabales</taxon>
        <taxon>Fabaceae</taxon>
        <taxon>Papilionoideae</taxon>
        <taxon>50 kb inversion clade</taxon>
        <taxon>dalbergioids sensu lato</taxon>
        <taxon>Dalbergieae</taxon>
        <taxon>Pterocarpus clade</taxon>
        <taxon>Stylosanthes</taxon>
    </lineage>
</organism>
<evidence type="ECO:0000313" key="3">
    <source>
        <dbReference type="Proteomes" id="UP001341840"/>
    </source>
</evidence>
<feature type="transmembrane region" description="Helical" evidence="1">
    <location>
        <begin position="45"/>
        <end position="66"/>
    </location>
</feature>
<dbReference type="EMBL" id="JASCZI010030314">
    <property type="protein sequence ID" value="MED6121150.1"/>
    <property type="molecule type" value="Genomic_DNA"/>
</dbReference>
<evidence type="ECO:0000313" key="2">
    <source>
        <dbReference type="EMBL" id="MED6121150.1"/>
    </source>
</evidence>
<proteinExistence type="predicted"/>
<keyword evidence="1" id="KW-0812">Transmembrane</keyword>
<reference evidence="2 3" key="1">
    <citation type="journal article" date="2023" name="Plants (Basel)">
        <title>Bridging the Gap: Combining Genomics and Transcriptomics Approaches to Understand Stylosanthes scabra, an Orphan Legume from the Brazilian Caatinga.</title>
        <authorList>
            <person name="Ferreira-Neto J.R.C."/>
            <person name="da Silva M.D."/>
            <person name="Binneck E."/>
            <person name="de Melo N.F."/>
            <person name="da Silva R.H."/>
            <person name="de Melo A.L.T.M."/>
            <person name="Pandolfi V."/>
            <person name="Bustamante F.O."/>
            <person name="Brasileiro-Vidal A.C."/>
            <person name="Benko-Iseppon A.M."/>
        </authorList>
    </citation>
    <scope>NUCLEOTIDE SEQUENCE [LARGE SCALE GENOMIC DNA]</scope>
    <source>
        <tissue evidence="2">Leaves</tissue>
    </source>
</reference>